<accession>A0A4C1ZD23</accession>
<proteinExistence type="predicted"/>
<evidence type="ECO:0000313" key="3">
    <source>
        <dbReference type="Proteomes" id="UP000299102"/>
    </source>
</evidence>
<dbReference type="Proteomes" id="UP000299102">
    <property type="component" value="Unassembled WGS sequence"/>
</dbReference>
<dbReference type="AlphaFoldDB" id="A0A4C1ZD23"/>
<protein>
    <submittedName>
        <fullName evidence="2">Uncharacterized protein</fullName>
    </submittedName>
</protein>
<keyword evidence="3" id="KW-1185">Reference proteome</keyword>
<sequence length="102" mass="11316">MTVHVAITSKVISPASPNAVGNEEVKLRDYGFLWLNFISNEPKAESKFRWRPGLGSRAPPISGSIRHRYRNESGTDTAPIMSRPPSLSIENLRALVIRKASD</sequence>
<comment type="caution">
    <text evidence="2">The sequence shown here is derived from an EMBL/GenBank/DDBJ whole genome shotgun (WGS) entry which is preliminary data.</text>
</comment>
<dbReference type="EMBL" id="BGZK01001711">
    <property type="protein sequence ID" value="GBP85004.1"/>
    <property type="molecule type" value="Genomic_DNA"/>
</dbReference>
<organism evidence="2 3">
    <name type="scientific">Eumeta variegata</name>
    <name type="common">Bagworm moth</name>
    <name type="synonym">Eumeta japonica</name>
    <dbReference type="NCBI Taxonomy" id="151549"/>
    <lineage>
        <taxon>Eukaryota</taxon>
        <taxon>Metazoa</taxon>
        <taxon>Ecdysozoa</taxon>
        <taxon>Arthropoda</taxon>
        <taxon>Hexapoda</taxon>
        <taxon>Insecta</taxon>
        <taxon>Pterygota</taxon>
        <taxon>Neoptera</taxon>
        <taxon>Endopterygota</taxon>
        <taxon>Lepidoptera</taxon>
        <taxon>Glossata</taxon>
        <taxon>Ditrysia</taxon>
        <taxon>Tineoidea</taxon>
        <taxon>Psychidae</taxon>
        <taxon>Oiketicinae</taxon>
        <taxon>Eumeta</taxon>
    </lineage>
</organism>
<name>A0A4C1ZD23_EUMVA</name>
<gene>
    <name evidence="2" type="ORF">EVAR_64333_1</name>
</gene>
<evidence type="ECO:0000256" key="1">
    <source>
        <dbReference type="SAM" id="MobiDB-lite"/>
    </source>
</evidence>
<evidence type="ECO:0000313" key="2">
    <source>
        <dbReference type="EMBL" id="GBP85004.1"/>
    </source>
</evidence>
<reference evidence="2 3" key="1">
    <citation type="journal article" date="2019" name="Commun. Biol.">
        <title>The bagworm genome reveals a unique fibroin gene that provides high tensile strength.</title>
        <authorList>
            <person name="Kono N."/>
            <person name="Nakamura H."/>
            <person name="Ohtoshi R."/>
            <person name="Tomita M."/>
            <person name="Numata K."/>
            <person name="Arakawa K."/>
        </authorList>
    </citation>
    <scope>NUCLEOTIDE SEQUENCE [LARGE SCALE GENOMIC DNA]</scope>
</reference>
<feature type="region of interest" description="Disordered" evidence="1">
    <location>
        <begin position="59"/>
        <end position="84"/>
    </location>
</feature>